<name>A0A6H5HJ16_9HEMI</name>
<feature type="domain" description="Alcohol dehydrogenase-like C-terminal" evidence="4">
    <location>
        <begin position="13"/>
        <end position="73"/>
    </location>
</feature>
<dbReference type="AlphaFoldDB" id="A0A6H5HJ16"/>
<dbReference type="InterPro" id="IPR036291">
    <property type="entry name" value="NAD(P)-bd_dom_sf"/>
</dbReference>
<dbReference type="InterPro" id="IPR013149">
    <property type="entry name" value="ADH-like_C"/>
</dbReference>
<organism evidence="5 6">
    <name type="scientific">Nesidiocoris tenuis</name>
    <dbReference type="NCBI Taxonomy" id="355587"/>
    <lineage>
        <taxon>Eukaryota</taxon>
        <taxon>Metazoa</taxon>
        <taxon>Ecdysozoa</taxon>
        <taxon>Arthropoda</taxon>
        <taxon>Hexapoda</taxon>
        <taxon>Insecta</taxon>
        <taxon>Pterygota</taxon>
        <taxon>Neoptera</taxon>
        <taxon>Paraneoptera</taxon>
        <taxon>Hemiptera</taxon>
        <taxon>Heteroptera</taxon>
        <taxon>Panheteroptera</taxon>
        <taxon>Cimicomorpha</taxon>
        <taxon>Miridae</taxon>
        <taxon>Dicyphina</taxon>
        <taxon>Nesidiocoris</taxon>
    </lineage>
</organism>
<proteinExistence type="predicted"/>
<keyword evidence="2" id="KW-0862">Zinc</keyword>
<dbReference type="GO" id="GO:0046872">
    <property type="term" value="F:metal ion binding"/>
    <property type="evidence" value="ECO:0007669"/>
    <property type="project" value="UniProtKB-KW"/>
</dbReference>
<keyword evidence="1" id="KW-0479">Metal-binding</keyword>
<keyword evidence="3" id="KW-0560">Oxidoreductase</keyword>
<sequence>MFRYADQRHGAAAQHDLDQFITLLKRDGTMTLVGVPEHSHPSPAVSNLIFKRRSIAGSLIGGIAETQEMLDFCGKHGLTSDIELIDMDYINDAYERMLKSDVKYRFVIDIKSMRDQKA</sequence>
<evidence type="ECO:0000313" key="6">
    <source>
        <dbReference type="Proteomes" id="UP000479000"/>
    </source>
</evidence>
<dbReference type="PANTHER" id="PTHR42683">
    <property type="entry name" value="ALDEHYDE REDUCTASE"/>
    <property type="match status" value="1"/>
</dbReference>
<dbReference type="EMBL" id="CADCXU010031431">
    <property type="protein sequence ID" value="CAB0017436.1"/>
    <property type="molecule type" value="Genomic_DNA"/>
</dbReference>
<protein>
    <recommendedName>
        <fullName evidence="4">Alcohol dehydrogenase-like C-terminal domain-containing protein</fullName>
    </recommendedName>
</protein>
<dbReference type="Pfam" id="PF00107">
    <property type="entry name" value="ADH_zinc_N"/>
    <property type="match status" value="1"/>
</dbReference>
<dbReference type="SUPFAM" id="SSF51735">
    <property type="entry name" value="NAD(P)-binding Rossmann-fold domains"/>
    <property type="match status" value="1"/>
</dbReference>
<dbReference type="Gene3D" id="3.40.50.720">
    <property type="entry name" value="NAD(P)-binding Rossmann-like Domain"/>
    <property type="match status" value="1"/>
</dbReference>
<dbReference type="Gene3D" id="3.90.180.10">
    <property type="entry name" value="Medium-chain alcohol dehydrogenases, catalytic domain"/>
    <property type="match status" value="1"/>
</dbReference>
<keyword evidence="6" id="KW-1185">Reference proteome</keyword>
<evidence type="ECO:0000256" key="3">
    <source>
        <dbReference type="ARBA" id="ARBA00023002"/>
    </source>
</evidence>
<evidence type="ECO:0000256" key="2">
    <source>
        <dbReference type="ARBA" id="ARBA00022833"/>
    </source>
</evidence>
<dbReference type="GO" id="GO:0016616">
    <property type="term" value="F:oxidoreductase activity, acting on the CH-OH group of donors, NAD or NADP as acceptor"/>
    <property type="evidence" value="ECO:0007669"/>
    <property type="project" value="InterPro"/>
</dbReference>
<gene>
    <name evidence="5" type="ORF">NTEN_LOCUS21449</name>
</gene>
<accession>A0A6H5HJ16</accession>
<evidence type="ECO:0000313" key="5">
    <source>
        <dbReference type="EMBL" id="CAB0017436.1"/>
    </source>
</evidence>
<dbReference type="InterPro" id="IPR047109">
    <property type="entry name" value="CAD-like"/>
</dbReference>
<reference evidence="5 6" key="1">
    <citation type="submission" date="2020-02" db="EMBL/GenBank/DDBJ databases">
        <authorList>
            <person name="Ferguson B K."/>
        </authorList>
    </citation>
    <scope>NUCLEOTIDE SEQUENCE [LARGE SCALE GENOMIC DNA]</scope>
</reference>
<dbReference type="OrthoDB" id="3941538at2759"/>
<evidence type="ECO:0000259" key="4">
    <source>
        <dbReference type="Pfam" id="PF00107"/>
    </source>
</evidence>
<evidence type="ECO:0000256" key="1">
    <source>
        <dbReference type="ARBA" id="ARBA00022723"/>
    </source>
</evidence>
<dbReference type="Proteomes" id="UP000479000">
    <property type="component" value="Unassembled WGS sequence"/>
</dbReference>